<evidence type="ECO:0000313" key="2">
    <source>
        <dbReference type="EMBL" id="MPN43159.1"/>
    </source>
</evidence>
<protein>
    <submittedName>
        <fullName evidence="2">Uncharacterized protein</fullName>
    </submittedName>
</protein>
<organism evidence="2">
    <name type="scientific">bioreactor metagenome</name>
    <dbReference type="NCBI Taxonomy" id="1076179"/>
    <lineage>
        <taxon>unclassified sequences</taxon>
        <taxon>metagenomes</taxon>
        <taxon>ecological metagenomes</taxon>
    </lineage>
</organism>
<accession>A0A645HYA1</accession>
<dbReference type="EMBL" id="VSSQ01101384">
    <property type="protein sequence ID" value="MPN43159.1"/>
    <property type="molecule type" value="Genomic_DNA"/>
</dbReference>
<sequence>MLQLRHHAAETGCEGVSGRDDGPGQIMDKQCDTVRFQHVGRGECGPYSQEQHIRQGHQAQGEHGAHGLQVRKHQSSR</sequence>
<reference evidence="2" key="1">
    <citation type="submission" date="2019-08" db="EMBL/GenBank/DDBJ databases">
        <authorList>
            <person name="Kucharzyk K."/>
            <person name="Murdoch R.W."/>
            <person name="Higgins S."/>
            <person name="Loffler F."/>
        </authorList>
    </citation>
    <scope>NUCLEOTIDE SEQUENCE</scope>
</reference>
<evidence type="ECO:0000256" key="1">
    <source>
        <dbReference type="SAM" id="MobiDB-lite"/>
    </source>
</evidence>
<feature type="region of interest" description="Disordered" evidence="1">
    <location>
        <begin position="1"/>
        <end position="27"/>
    </location>
</feature>
<dbReference type="AlphaFoldDB" id="A0A645HYA1"/>
<feature type="compositionally biased region" description="Low complexity" evidence="1">
    <location>
        <begin position="56"/>
        <end position="68"/>
    </location>
</feature>
<comment type="caution">
    <text evidence="2">The sequence shown here is derived from an EMBL/GenBank/DDBJ whole genome shotgun (WGS) entry which is preliminary data.</text>
</comment>
<name>A0A645HYA1_9ZZZZ</name>
<gene>
    <name evidence="2" type="ORF">SDC9_190718</name>
</gene>
<proteinExistence type="predicted"/>
<feature type="region of interest" description="Disordered" evidence="1">
    <location>
        <begin position="42"/>
        <end position="77"/>
    </location>
</feature>